<evidence type="ECO:0000256" key="1">
    <source>
        <dbReference type="ARBA" id="ARBA00006432"/>
    </source>
</evidence>
<dbReference type="NCBIfam" id="NF004837">
    <property type="entry name" value="PRK06187.1"/>
    <property type="match status" value="1"/>
</dbReference>
<dbReference type="GO" id="GO:0016878">
    <property type="term" value="F:acid-thiol ligase activity"/>
    <property type="evidence" value="ECO:0007669"/>
    <property type="project" value="UniProtKB-ARBA"/>
</dbReference>
<dbReference type="InterPro" id="IPR000873">
    <property type="entry name" value="AMP-dep_synth/lig_dom"/>
</dbReference>
<dbReference type="CDD" id="cd17631">
    <property type="entry name" value="FACL_FadD13-like"/>
    <property type="match status" value="1"/>
</dbReference>
<dbReference type="Pfam" id="PF00501">
    <property type="entry name" value="AMP-binding"/>
    <property type="match status" value="1"/>
</dbReference>
<gene>
    <name evidence="5" type="ORF">F7O44_00650</name>
</gene>
<dbReference type="SUPFAM" id="SSF56801">
    <property type="entry name" value="Acetyl-CoA synthetase-like"/>
    <property type="match status" value="1"/>
</dbReference>
<dbReference type="InterPro" id="IPR045851">
    <property type="entry name" value="AMP-bd_C_sf"/>
</dbReference>
<dbReference type="Proteomes" id="UP000460435">
    <property type="component" value="Unassembled WGS sequence"/>
</dbReference>
<feature type="domain" description="AMP-dependent synthetase/ligase" evidence="3">
    <location>
        <begin position="12"/>
        <end position="369"/>
    </location>
</feature>
<dbReference type="PANTHER" id="PTHR43767:SF1">
    <property type="entry name" value="NONRIBOSOMAL PEPTIDE SYNTHASE PES1 (EUROFUNG)-RELATED"/>
    <property type="match status" value="1"/>
</dbReference>
<evidence type="ECO:0000259" key="4">
    <source>
        <dbReference type="Pfam" id="PF13193"/>
    </source>
</evidence>
<evidence type="ECO:0000256" key="2">
    <source>
        <dbReference type="ARBA" id="ARBA00022598"/>
    </source>
</evidence>
<accession>A0A7K3LX19</accession>
<name>A0A7K3LX19_9ACTN</name>
<dbReference type="Gene3D" id="3.40.50.12780">
    <property type="entry name" value="N-terminal domain of ligase-like"/>
    <property type="match status" value="1"/>
</dbReference>
<dbReference type="InterPro" id="IPR025110">
    <property type="entry name" value="AMP-bd_C"/>
</dbReference>
<protein>
    <submittedName>
        <fullName evidence="5">Long-chain-fatty-acid--CoA ligase</fullName>
    </submittedName>
</protein>
<dbReference type="PANTHER" id="PTHR43767">
    <property type="entry name" value="LONG-CHAIN-FATTY-ACID--COA LIGASE"/>
    <property type="match status" value="1"/>
</dbReference>
<keyword evidence="2 5" id="KW-0436">Ligase</keyword>
<feature type="domain" description="AMP-binding enzyme C-terminal" evidence="4">
    <location>
        <begin position="420"/>
        <end position="495"/>
    </location>
</feature>
<organism evidence="5 6">
    <name type="scientific">Phytoactinopolyspora mesophila</name>
    <dbReference type="NCBI Taxonomy" id="2650750"/>
    <lineage>
        <taxon>Bacteria</taxon>
        <taxon>Bacillati</taxon>
        <taxon>Actinomycetota</taxon>
        <taxon>Actinomycetes</taxon>
        <taxon>Jiangellales</taxon>
        <taxon>Jiangellaceae</taxon>
        <taxon>Phytoactinopolyspora</taxon>
    </lineage>
</organism>
<evidence type="ECO:0000259" key="3">
    <source>
        <dbReference type="Pfam" id="PF00501"/>
    </source>
</evidence>
<dbReference type="Pfam" id="PF13193">
    <property type="entry name" value="AMP-binding_C"/>
    <property type="match status" value="1"/>
</dbReference>
<sequence>MENWGLGSWPRRRARIAPGDPAIVYEGQTWTYGQLDERVNRLANALIGLGVGARDRVGFLGPNHPAFVETMFATCAAGGVFVPLNVRLAAAELAEVVGEAEVAVLVVTPGLAPLAADLVERAPVRHVVVAGSEPVGDYAPLERLVAGGSAHPPHVPIGFDDIAMIMYTSGTTGQLKGVTLSHANLAWNVYNVMIDVDIARDEVSLINAPMFHTAALNQTFLPTFIKGGTAVLMSAFDPQQTLKLIAEYRVTWMFGVPTMFQALTQAPGWESADLSSIRALTAGGAPVPDTLIRTYQARGLTFMQGYGMTEASPGVLFLQARESQRKAGTAGTPCFFTDAEVVDHTGKPVPPGERGEIRCRGPHVMQGYWNKPDLTRSVLGEDGWLRSGDVAIQDEDGFFTIVDRVKDMFISGGENVYPAEIENALSGHPAVADCAVIGVPDQRWGEVGQVFVVLLPGRSLTFDDMVQYLQDRLARYKIPKSLTLVDGLPRSAAGKLLKKQLKNPRV</sequence>
<comment type="caution">
    <text evidence="5">The sequence shown here is derived from an EMBL/GenBank/DDBJ whole genome shotgun (WGS) entry which is preliminary data.</text>
</comment>
<proteinExistence type="inferred from homology"/>
<comment type="similarity">
    <text evidence="1">Belongs to the ATP-dependent AMP-binding enzyme family.</text>
</comment>
<dbReference type="InterPro" id="IPR020845">
    <property type="entry name" value="AMP-binding_CS"/>
</dbReference>
<dbReference type="Gene3D" id="3.30.300.30">
    <property type="match status" value="1"/>
</dbReference>
<evidence type="ECO:0000313" key="6">
    <source>
        <dbReference type="Proteomes" id="UP000460435"/>
    </source>
</evidence>
<dbReference type="EMBL" id="WLZY01000001">
    <property type="protein sequence ID" value="NDL55574.1"/>
    <property type="molecule type" value="Genomic_DNA"/>
</dbReference>
<dbReference type="FunFam" id="3.30.300.30:FF:000008">
    <property type="entry name" value="2,3-dihydroxybenzoate-AMP ligase"/>
    <property type="match status" value="1"/>
</dbReference>
<dbReference type="AlphaFoldDB" id="A0A7K3LX19"/>
<dbReference type="PROSITE" id="PS00455">
    <property type="entry name" value="AMP_BINDING"/>
    <property type="match status" value="1"/>
</dbReference>
<dbReference type="InterPro" id="IPR042099">
    <property type="entry name" value="ANL_N_sf"/>
</dbReference>
<reference evidence="5 6" key="1">
    <citation type="submission" date="2019-11" db="EMBL/GenBank/DDBJ databases">
        <authorList>
            <person name="Li X.-J."/>
            <person name="Feng X.-M."/>
        </authorList>
    </citation>
    <scope>NUCLEOTIDE SEQUENCE [LARGE SCALE GENOMIC DNA]</scope>
    <source>
        <strain evidence="5 6">XMNu-373</strain>
    </source>
</reference>
<dbReference type="InterPro" id="IPR050237">
    <property type="entry name" value="ATP-dep_AMP-bd_enzyme"/>
</dbReference>
<evidence type="ECO:0000313" key="5">
    <source>
        <dbReference type="EMBL" id="NDL55574.1"/>
    </source>
</evidence>
<keyword evidence="6" id="KW-1185">Reference proteome</keyword>